<evidence type="ECO:0000313" key="1">
    <source>
        <dbReference type="EMBL" id="CUQ76529.1"/>
    </source>
</evidence>
<protein>
    <submittedName>
        <fullName evidence="1">Uncharacterized protein</fullName>
    </submittedName>
</protein>
<proteinExistence type="predicted"/>
<accession>A0A174YV20</accession>
<dbReference type="RefSeq" id="WP_055215196.1">
    <property type="nucleotide sequence ID" value="NZ_CZBU01000002.1"/>
</dbReference>
<name>A0A174YV20_9FIRM</name>
<sequence length="511" mass="61115">MDYINPCNKNQTAKVLERFFYVSNGREYISVIPEEAERITKLPTPDEVKKDTSRVVTYAKEIILNADKYKNEDIEENVLRQYVCNIDPLLDRIIAINIADILNQNKKFQNKEQLKNVWIKSLEELKKDFLQGYEEDDNLLLPQNTVDSIDISKLEIGMTVKNYKLLCELLGQEVKSGKSKKYQLEEFARYFEWEKSGQKFIISDIYDAPLTKEDKRKLGNNSIYVQCIEVILLQYLSKQEGYTRTFTKRNWWEMLGMASHKYGRTPENKLKNLDYRITSWEVRHFYQRCNKKLEQILFSALNSLKNRKLITYEIQTVIVTKDKRGKEQYFEATDLQKKQILEVERHVLHNIMGYEKMFQVFIRFQQADFYQQVNDLLYQQYGWNHYFKQIKVIYTFDGVKEALPELEMKLQKELLNKKVVDYLNSNAKDLYEKNKAEYQQQMKNLIDEYWGDNPRIETHKKKMWNPPDTYLDAQSILTDELIRIGHKDRTFSMEEFLESNSDIDELFVFDQ</sequence>
<organism evidence="1 2">
    <name type="scientific">Lachnospira eligens</name>
    <dbReference type="NCBI Taxonomy" id="39485"/>
    <lineage>
        <taxon>Bacteria</taxon>
        <taxon>Bacillati</taxon>
        <taxon>Bacillota</taxon>
        <taxon>Clostridia</taxon>
        <taxon>Lachnospirales</taxon>
        <taxon>Lachnospiraceae</taxon>
        <taxon>Lachnospira</taxon>
    </lineage>
</organism>
<dbReference type="EMBL" id="CZBU01000002">
    <property type="protein sequence ID" value="CUQ76529.1"/>
    <property type="molecule type" value="Genomic_DNA"/>
</dbReference>
<dbReference type="Proteomes" id="UP000095621">
    <property type="component" value="Unassembled WGS sequence"/>
</dbReference>
<reference evidence="1 2" key="1">
    <citation type="submission" date="2015-09" db="EMBL/GenBank/DDBJ databases">
        <authorList>
            <consortium name="Pathogen Informatics"/>
        </authorList>
    </citation>
    <scope>NUCLEOTIDE SEQUENCE [LARGE SCALE GENOMIC DNA]</scope>
    <source>
        <strain evidence="1 2">2789STDY5834875</strain>
    </source>
</reference>
<evidence type="ECO:0000313" key="2">
    <source>
        <dbReference type="Proteomes" id="UP000095621"/>
    </source>
</evidence>
<dbReference type="AlphaFoldDB" id="A0A174YV20"/>
<gene>
    <name evidence="1" type="ORF">ERS852490_01106</name>
</gene>
<dbReference type="OrthoDB" id="1938795at2"/>